<sequence length="723" mass="79834">MVPSHLGVQCSIIESNLKKPVAMARFTSPTTTSFPSIRKHTASTINLASKAETTGAFSSQDPQGILQELSIDQVQNSSIAPLIYQNQDYKLDSCPLEAKSIKLSRGPRHRAPIDPFIFEPLDAVQEESTFLSGSASIHPGALTTVTRTAQETCPPTSQPQSYSVNLNESHPLYAAFPERPKREQIQRHLAGQFEWLISCPATVSSAKGHHTSEDDNDRATGTMVYGCNLLSRQRQSAPQKGTPGCPLANSYTLIATPIEGDASMLLSDLDVPQSLVNMALDQPPAYDSHQTTPLKVPEVEVDEVVEQAVSPSLTLISDRSSSYAGGSSRAGSFSVPRIEDSLEELDKLEDELEAVNAFTQHGRINSSSEVKVSPKCLEPPQLKKSGVYKRTSMSGLSSTVRVKQSDKAQPPIRRSTSLVFRNKKDDAKESPRLRSQLSRGQLVETKLPKPPVKSTKPLTVPNFELPGEATARRLKEKREARLAQQAEAQKAYVPPPRPKSKKPLTKPAFELPGEAISRRKREEREARRQAQEEEEKKRREFKARPLRTSGTPSSIPRETVTSRARQGKPPHDDDAEKKRQQAKLKRFSVPSLQPAHGGPVDGKATNARGRLSNMASDENLSRGTSTSAGSSSSKRHTVTAEDVQQLRLKGKHIFERDNTSYTQDKEREKRGREAAARAARAEAAERSRMASREWAEKRRRKDMATMLAMKVEPQPSARSMIEN</sequence>
<feature type="compositionally biased region" description="Basic and acidic residues" evidence="1">
    <location>
        <begin position="652"/>
        <end position="696"/>
    </location>
</feature>
<name>A0A9P8W200_9HYPO</name>
<gene>
    <name evidence="2" type="ORF">B0T10DRAFT_84453</name>
</gene>
<reference evidence="2 3" key="1">
    <citation type="journal article" date="2021" name="Nat. Commun.">
        <title>Genetic determinants of endophytism in the Arabidopsis root mycobiome.</title>
        <authorList>
            <person name="Mesny F."/>
            <person name="Miyauchi S."/>
            <person name="Thiergart T."/>
            <person name="Pickel B."/>
            <person name="Atanasova L."/>
            <person name="Karlsson M."/>
            <person name="Huettel B."/>
            <person name="Barry K.W."/>
            <person name="Haridas S."/>
            <person name="Chen C."/>
            <person name="Bauer D."/>
            <person name="Andreopoulos W."/>
            <person name="Pangilinan J."/>
            <person name="LaButti K."/>
            <person name="Riley R."/>
            <person name="Lipzen A."/>
            <person name="Clum A."/>
            <person name="Drula E."/>
            <person name="Henrissat B."/>
            <person name="Kohler A."/>
            <person name="Grigoriev I.V."/>
            <person name="Martin F.M."/>
            <person name="Hacquard S."/>
        </authorList>
    </citation>
    <scope>NUCLEOTIDE SEQUENCE [LARGE SCALE GENOMIC DNA]</scope>
    <source>
        <strain evidence="2 3">MPI-CAGE-CH-0241</strain>
    </source>
</reference>
<dbReference type="AlphaFoldDB" id="A0A9P8W200"/>
<evidence type="ECO:0008006" key="4">
    <source>
        <dbReference type="Google" id="ProtNLM"/>
    </source>
</evidence>
<dbReference type="Proteomes" id="UP000777438">
    <property type="component" value="Unassembled WGS sequence"/>
</dbReference>
<keyword evidence="3" id="KW-1185">Reference proteome</keyword>
<feature type="compositionally biased region" description="Low complexity" evidence="1">
    <location>
        <begin position="621"/>
        <end position="632"/>
    </location>
</feature>
<proteinExistence type="predicted"/>
<feature type="compositionally biased region" description="Polar residues" evidence="1">
    <location>
        <begin position="391"/>
        <end position="402"/>
    </location>
</feature>
<feature type="region of interest" description="Disordered" evidence="1">
    <location>
        <begin position="387"/>
        <end position="701"/>
    </location>
</feature>
<feature type="compositionally biased region" description="Basic and acidic residues" evidence="1">
    <location>
        <begin position="569"/>
        <end position="579"/>
    </location>
</feature>
<protein>
    <recommendedName>
        <fullName evidence="4">Carboxylesterase family protein</fullName>
    </recommendedName>
</protein>
<dbReference type="EMBL" id="JAGPYM010000017">
    <property type="protein sequence ID" value="KAH6885781.1"/>
    <property type="molecule type" value="Genomic_DNA"/>
</dbReference>
<comment type="caution">
    <text evidence="2">The sequence shown here is derived from an EMBL/GenBank/DDBJ whole genome shotgun (WGS) entry which is preliminary data.</text>
</comment>
<feature type="compositionally biased region" description="Basic and acidic residues" evidence="1">
    <location>
        <begin position="516"/>
        <end position="538"/>
    </location>
</feature>
<evidence type="ECO:0000313" key="3">
    <source>
        <dbReference type="Proteomes" id="UP000777438"/>
    </source>
</evidence>
<accession>A0A9P8W200</accession>
<feature type="compositionally biased region" description="Basic and acidic residues" evidence="1">
    <location>
        <begin position="422"/>
        <end position="432"/>
    </location>
</feature>
<dbReference type="OrthoDB" id="3946796at2759"/>
<feature type="compositionally biased region" description="Low complexity" evidence="1">
    <location>
        <begin position="482"/>
        <end position="491"/>
    </location>
</feature>
<organism evidence="2 3">
    <name type="scientific">Thelonectria olida</name>
    <dbReference type="NCBI Taxonomy" id="1576542"/>
    <lineage>
        <taxon>Eukaryota</taxon>
        <taxon>Fungi</taxon>
        <taxon>Dikarya</taxon>
        <taxon>Ascomycota</taxon>
        <taxon>Pezizomycotina</taxon>
        <taxon>Sordariomycetes</taxon>
        <taxon>Hypocreomycetidae</taxon>
        <taxon>Hypocreales</taxon>
        <taxon>Nectriaceae</taxon>
        <taxon>Thelonectria</taxon>
    </lineage>
</organism>
<feature type="compositionally biased region" description="Polar residues" evidence="1">
    <location>
        <begin position="548"/>
        <end position="564"/>
    </location>
</feature>
<feature type="compositionally biased region" description="Basic and acidic residues" evidence="1">
    <location>
        <begin position="470"/>
        <end position="481"/>
    </location>
</feature>
<evidence type="ECO:0000256" key="1">
    <source>
        <dbReference type="SAM" id="MobiDB-lite"/>
    </source>
</evidence>
<evidence type="ECO:0000313" key="2">
    <source>
        <dbReference type="EMBL" id="KAH6885781.1"/>
    </source>
</evidence>